<evidence type="ECO:0000313" key="12">
    <source>
        <dbReference type="Proteomes" id="UP000601522"/>
    </source>
</evidence>
<comment type="similarity">
    <text evidence="10">Belongs to the NqrB/RnfD family.</text>
</comment>
<dbReference type="PANTHER" id="PTHR30578">
    <property type="entry name" value="ELECTRON TRANSPORT COMPLEX PROTEIN RNFD"/>
    <property type="match status" value="1"/>
</dbReference>
<dbReference type="NCBIfam" id="TIGR01946">
    <property type="entry name" value="rnfD"/>
    <property type="match status" value="1"/>
</dbReference>
<keyword evidence="2 10" id="KW-0597">Phosphoprotein</keyword>
<keyword evidence="3 10" id="KW-0285">Flavoprotein</keyword>
<keyword evidence="9 10" id="KW-0472">Membrane</keyword>
<dbReference type="GO" id="GO:0005886">
    <property type="term" value="C:plasma membrane"/>
    <property type="evidence" value="ECO:0007669"/>
    <property type="project" value="UniProtKB-SubCell"/>
</dbReference>
<dbReference type="Pfam" id="PF03116">
    <property type="entry name" value="NQR2_RnfD_RnfE"/>
    <property type="match status" value="1"/>
</dbReference>
<keyword evidence="4 10" id="KW-0288">FMN</keyword>
<dbReference type="HAMAP" id="MF_00462">
    <property type="entry name" value="RsxD_RnfD"/>
    <property type="match status" value="1"/>
</dbReference>
<dbReference type="InterPro" id="IPR004338">
    <property type="entry name" value="NqrB/RnfD"/>
</dbReference>
<sequence length="323" mass="33998">MESKVLDPNKDSVVLDDALTVSWAPHIRSNGSVRRIMLDVIIAMVPAMIGSIYFFGLSALTLILASVASAVFFEAATQKLFKKDVLIGDLSAVVTGILLAFNLPANAPWWVAVFGAGFAIVIVKECFGGIGSNFMNPALAARAALVASWPEIMSSYVNPDGIASATPLAILKSGGGVSSLPSLNRMFMGDIGGSLGEVSAILLLIGGIYLLVRGVIEWRIPTFYILTTVVMLLILGVDSSLIIYHILGGGLILGAFFMATDYASSPTTPKGKIIFAIGAGLLTAIIRVKGGMPEGVSYSILLMNIATPIIEKFTKPKVFGEGK</sequence>
<keyword evidence="10" id="KW-1003">Cell membrane</keyword>
<keyword evidence="1 10" id="KW-0813">Transport</keyword>
<comment type="cofactor">
    <cofactor evidence="10">
        <name>FMN</name>
        <dbReference type="ChEBI" id="CHEBI:58210"/>
    </cofactor>
</comment>
<feature type="modified residue" description="FMN phosphoryl threonine" evidence="10">
    <location>
        <position position="166"/>
    </location>
</feature>
<feature type="transmembrane region" description="Helical" evidence="10">
    <location>
        <begin position="271"/>
        <end position="288"/>
    </location>
</feature>
<feature type="transmembrane region" description="Helical" evidence="10">
    <location>
        <begin position="40"/>
        <end position="73"/>
    </location>
</feature>
<dbReference type="EC" id="7.-.-.-" evidence="10"/>
<keyword evidence="12" id="KW-1185">Reference proteome</keyword>
<dbReference type="AlphaFoldDB" id="A0A926IMV5"/>
<dbReference type="Proteomes" id="UP000601522">
    <property type="component" value="Unassembled WGS sequence"/>
</dbReference>
<evidence type="ECO:0000313" key="11">
    <source>
        <dbReference type="EMBL" id="MBC8590835.1"/>
    </source>
</evidence>
<organism evidence="11 12">
    <name type="scientific">Wansuia hejianensis</name>
    <dbReference type="NCBI Taxonomy" id="2763667"/>
    <lineage>
        <taxon>Bacteria</taxon>
        <taxon>Bacillati</taxon>
        <taxon>Bacillota</taxon>
        <taxon>Clostridia</taxon>
        <taxon>Lachnospirales</taxon>
        <taxon>Lachnospiraceae</taxon>
        <taxon>Wansuia</taxon>
    </lineage>
</organism>
<evidence type="ECO:0000256" key="1">
    <source>
        <dbReference type="ARBA" id="ARBA00022448"/>
    </source>
</evidence>
<dbReference type="PANTHER" id="PTHR30578:SF0">
    <property type="entry name" value="ION-TRANSLOCATING OXIDOREDUCTASE COMPLEX SUBUNIT D"/>
    <property type="match status" value="1"/>
</dbReference>
<comment type="caution">
    <text evidence="11">The sequence shown here is derived from an EMBL/GenBank/DDBJ whole genome shotgun (WGS) entry which is preliminary data.</text>
</comment>
<feature type="transmembrane region" description="Helical" evidence="10">
    <location>
        <begin position="85"/>
        <end position="103"/>
    </location>
</feature>
<keyword evidence="5 10" id="KW-0812">Transmembrane</keyword>
<reference evidence="11 12" key="1">
    <citation type="submission" date="2020-08" db="EMBL/GenBank/DDBJ databases">
        <title>Genome public.</title>
        <authorList>
            <person name="Liu C."/>
            <person name="Sun Q."/>
        </authorList>
    </citation>
    <scope>NUCLEOTIDE SEQUENCE [LARGE SCALE GENOMIC DNA]</scope>
    <source>
        <strain evidence="11 12">NSJ-26</strain>
    </source>
</reference>
<comment type="subunit">
    <text evidence="10">The complex is composed of six subunits: RnfA, RnfB, RnfC, RnfD, RnfE and RnfG.</text>
</comment>
<dbReference type="GO" id="GO:0055085">
    <property type="term" value="P:transmembrane transport"/>
    <property type="evidence" value="ECO:0007669"/>
    <property type="project" value="InterPro"/>
</dbReference>
<dbReference type="InterPro" id="IPR011303">
    <property type="entry name" value="RnfD_bac"/>
</dbReference>
<comment type="function">
    <text evidence="10">Part of a membrane-bound complex that couples electron transfer with translocation of ions across the membrane.</text>
</comment>
<evidence type="ECO:0000256" key="2">
    <source>
        <dbReference type="ARBA" id="ARBA00022553"/>
    </source>
</evidence>
<dbReference type="EMBL" id="JACRTK010000002">
    <property type="protein sequence ID" value="MBC8590835.1"/>
    <property type="molecule type" value="Genomic_DNA"/>
</dbReference>
<protein>
    <recommendedName>
        <fullName evidence="10">Ion-translocating oxidoreductase complex subunit D</fullName>
        <ecNumber evidence="10">7.-.-.-</ecNumber>
    </recommendedName>
    <alternativeName>
        <fullName evidence="10">Rnf electron transport complex subunit D</fullName>
    </alternativeName>
</protein>
<evidence type="ECO:0000256" key="5">
    <source>
        <dbReference type="ARBA" id="ARBA00022692"/>
    </source>
</evidence>
<evidence type="ECO:0000256" key="9">
    <source>
        <dbReference type="ARBA" id="ARBA00023136"/>
    </source>
</evidence>
<accession>A0A926IMV5</accession>
<comment type="subcellular location">
    <subcellularLocation>
        <location evidence="10">Cell membrane</location>
        <topology evidence="10">Multi-pass membrane protein</topology>
    </subcellularLocation>
</comment>
<keyword evidence="8 10" id="KW-1133">Transmembrane helix</keyword>
<evidence type="ECO:0000256" key="8">
    <source>
        <dbReference type="ARBA" id="ARBA00022989"/>
    </source>
</evidence>
<evidence type="ECO:0000256" key="7">
    <source>
        <dbReference type="ARBA" id="ARBA00022982"/>
    </source>
</evidence>
<evidence type="ECO:0000256" key="6">
    <source>
        <dbReference type="ARBA" id="ARBA00022967"/>
    </source>
</evidence>
<keyword evidence="7 10" id="KW-0249">Electron transport</keyword>
<evidence type="ECO:0000256" key="4">
    <source>
        <dbReference type="ARBA" id="ARBA00022643"/>
    </source>
</evidence>
<evidence type="ECO:0000256" key="10">
    <source>
        <dbReference type="HAMAP-Rule" id="MF_00462"/>
    </source>
</evidence>
<name>A0A926IMV5_9FIRM</name>
<gene>
    <name evidence="10" type="primary">rnfD</name>
    <name evidence="11" type="ORF">H8689_06770</name>
</gene>
<dbReference type="RefSeq" id="WP_249323668.1">
    <property type="nucleotide sequence ID" value="NZ_JACRTK010000002.1"/>
</dbReference>
<feature type="transmembrane region" description="Helical" evidence="10">
    <location>
        <begin position="191"/>
        <end position="212"/>
    </location>
</feature>
<feature type="transmembrane region" description="Helical" evidence="10">
    <location>
        <begin position="242"/>
        <end position="259"/>
    </location>
</feature>
<proteinExistence type="inferred from homology"/>
<evidence type="ECO:0000256" key="3">
    <source>
        <dbReference type="ARBA" id="ARBA00022630"/>
    </source>
</evidence>
<feature type="transmembrane region" description="Helical" evidence="10">
    <location>
        <begin position="218"/>
        <end position="235"/>
    </location>
</feature>
<dbReference type="GO" id="GO:0022900">
    <property type="term" value="P:electron transport chain"/>
    <property type="evidence" value="ECO:0007669"/>
    <property type="project" value="UniProtKB-UniRule"/>
</dbReference>
<keyword evidence="6 10" id="KW-1278">Translocase</keyword>
<feature type="transmembrane region" description="Helical" evidence="10">
    <location>
        <begin position="109"/>
        <end position="127"/>
    </location>
</feature>